<reference evidence="3" key="2">
    <citation type="submission" date="2023-05" db="EMBL/GenBank/DDBJ databases">
        <authorList>
            <consortium name="Lawrence Berkeley National Laboratory"/>
            <person name="Steindorff A."/>
            <person name="Hensen N."/>
            <person name="Bonometti L."/>
            <person name="Westerberg I."/>
            <person name="Brannstrom I.O."/>
            <person name="Guillou S."/>
            <person name="Cros-Aarteil S."/>
            <person name="Calhoun S."/>
            <person name="Haridas S."/>
            <person name="Kuo A."/>
            <person name="Mondo S."/>
            <person name="Pangilinan J."/>
            <person name="Riley R."/>
            <person name="Labutti K."/>
            <person name="Andreopoulos B."/>
            <person name="Lipzen A."/>
            <person name="Chen C."/>
            <person name="Yanf M."/>
            <person name="Daum C."/>
            <person name="Ng V."/>
            <person name="Clum A."/>
            <person name="Ohm R."/>
            <person name="Martin F."/>
            <person name="Silar P."/>
            <person name="Natvig D."/>
            <person name="Lalanne C."/>
            <person name="Gautier V."/>
            <person name="Ament-Velasquez S.L."/>
            <person name="Kruys A."/>
            <person name="Hutchinson M.I."/>
            <person name="Powell A.J."/>
            <person name="Barry K."/>
            <person name="Miller A.N."/>
            <person name="Grigoriev I.V."/>
            <person name="Debuchy R."/>
            <person name="Gladieux P."/>
            <person name="Thoren M.H."/>
            <person name="Johannesson H."/>
        </authorList>
    </citation>
    <scope>NUCLEOTIDE SEQUENCE</scope>
    <source>
        <strain evidence="3">CBS 508.74</strain>
    </source>
</reference>
<dbReference type="InterPro" id="IPR039719">
    <property type="entry name" value="FBXO28"/>
</dbReference>
<dbReference type="GO" id="GO:0000209">
    <property type="term" value="P:protein polyubiquitination"/>
    <property type="evidence" value="ECO:0007669"/>
    <property type="project" value="TreeGrafter"/>
</dbReference>
<evidence type="ECO:0000259" key="2">
    <source>
        <dbReference type="Pfam" id="PF12937"/>
    </source>
</evidence>
<keyword evidence="4" id="KW-1185">Reference proteome</keyword>
<evidence type="ECO:0000313" key="4">
    <source>
        <dbReference type="Proteomes" id="UP001302812"/>
    </source>
</evidence>
<feature type="compositionally biased region" description="Low complexity" evidence="1">
    <location>
        <begin position="131"/>
        <end position="147"/>
    </location>
</feature>
<dbReference type="PANTHER" id="PTHR13252:SF9">
    <property type="entry name" value="F-BOX ONLY PROTEIN 28"/>
    <property type="match status" value="1"/>
</dbReference>
<dbReference type="InterPro" id="IPR001810">
    <property type="entry name" value="F-box_dom"/>
</dbReference>
<evidence type="ECO:0000313" key="3">
    <source>
        <dbReference type="EMBL" id="KAK4116179.1"/>
    </source>
</evidence>
<comment type="caution">
    <text evidence="3">The sequence shown here is derived from an EMBL/GenBank/DDBJ whole genome shotgun (WGS) entry which is preliminary data.</text>
</comment>
<dbReference type="InterPro" id="IPR036047">
    <property type="entry name" value="F-box-like_dom_sf"/>
</dbReference>
<dbReference type="GeneID" id="89937511"/>
<dbReference type="EMBL" id="MU853333">
    <property type="protein sequence ID" value="KAK4116179.1"/>
    <property type="molecule type" value="Genomic_DNA"/>
</dbReference>
<sequence length="728" mass="79335">MTAGLASLPGEILLHILSSSLSWYMYSTKTSANYQPTRYFAVLDPPEITTLQLVSRGFCNLARDDNFWRTRCLQESSYLEALGRRRRFSRLAKTATAARSLLGNGRGGSLGGDDNDNNIDTTGGAGGGLLGHDVASSNSSSSVSPASADDDDNSARGRWTAAAGLTESESAADSGERERVRIMANWDPCFPSEPVSWYDEYIQRHGPVTVNWCQFAYDTNRQMQMQMQIDGGGAGGRRMTMSPDEMIEARGAALYYPDCGRDGAGETVLAVSPLDDGGVCLWDVGGTRGKRGAIAARSRPGILFVDGPGADNSMRSKRIDSGVTECVSVDSWQHRAFFAVQNHLIEVDLQRLSVVDCESYPWSITALSAASPAVPLTVGTSLGIHLHDYRSRKPLRNEAGETIDGFDRMGAKDFYQLSLRHVFDDEPLPPYAPLSQPGPLSILHLQAPGQEVDLSDDIYVAGRFSNILHYDRRKFPSIRGSLHSGARLCSMTSLPYPFSTLDSELRRKGELSLEQVEASKSVAGGRTLIACGEYNTKGSLEIYGLSSSDSSAAGGLQNSTFKNRQTSSQSKLLSVVNHGSRIAFSDGSGYIKWFERDGFTEVRRCRIGRSERPQGPSIFASMPGSDDLARKLLPLRPAGHASNGPANDNDLLFWTGDKLGLITFSARPGFNAEDFEELVDVPDAEALAREREERAYKEKMRRALERQADDVRFVRNLGLGSGIRPASA</sequence>
<proteinExistence type="predicted"/>
<feature type="domain" description="F-box" evidence="2">
    <location>
        <begin position="6"/>
        <end position="74"/>
    </location>
</feature>
<feature type="region of interest" description="Disordered" evidence="1">
    <location>
        <begin position="103"/>
        <end position="156"/>
    </location>
</feature>
<dbReference type="PANTHER" id="PTHR13252">
    <property type="entry name" value="F-BOX ONLY PROTEIN 28"/>
    <property type="match status" value="1"/>
</dbReference>
<reference evidence="3" key="1">
    <citation type="journal article" date="2023" name="Mol. Phylogenet. Evol.">
        <title>Genome-scale phylogeny and comparative genomics of the fungal order Sordariales.</title>
        <authorList>
            <person name="Hensen N."/>
            <person name="Bonometti L."/>
            <person name="Westerberg I."/>
            <person name="Brannstrom I.O."/>
            <person name="Guillou S."/>
            <person name="Cros-Aarteil S."/>
            <person name="Calhoun S."/>
            <person name="Haridas S."/>
            <person name="Kuo A."/>
            <person name="Mondo S."/>
            <person name="Pangilinan J."/>
            <person name="Riley R."/>
            <person name="LaButti K."/>
            <person name="Andreopoulos B."/>
            <person name="Lipzen A."/>
            <person name="Chen C."/>
            <person name="Yan M."/>
            <person name="Daum C."/>
            <person name="Ng V."/>
            <person name="Clum A."/>
            <person name="Steindorff A."/>
            <person name="Ohm R.A."/>
            <person name="Martin F."/>
            <person name="Silar P."/>
            <person name="Natvig D.O."/>
            <person name="Lalanne C."/>
            <person name="Gautier V."/>
            <person name="Ament-Velasquez S.L."/>
            <person name="Kruys A."/>
            <person name="Hutchinson M.I."/>
            <person name="Powell A.J."/>
            <person name="Barry K."/>
            <person name="Miller A.N."/>
            <person name="Grigoriev I.V."/>
            <person name="Debuchy R."/>
            <person name="Gladieux P."/>
            <person name="Hiltunen Thoren M."/>
            <person name="Johannesson H."/>
        </authorList>
    </citation>
    <scope>NUCLEOTIDE SEQUENCE</scope>
    <source>
        <strain evidence="3">CBS 508.74</strain>
    </source>
</reference>
<name>A0AAN6TKP5_9PEZI</name>
<evidence type="ECO:0000256" key="1">
    <source>
        <dbReference type="SAM" id="MobiDB-lite"/>
    </source>
</evidence>
<dbReference type="Proteomes" id="UP001302812">
    <property type="component" value="Unassembled WGS sequence"/>
</dbReference>
<dbReference type="AlphaFoldDB" id="A0AAN6TKP5"/>
<accession>A0AAN6TKP5</accession>
<dbReference type="SUPFAM" id="SSF81383">
    <property type="entry name" value="F-box domain"/>
    <property type="match status" value="1"/>
</dbReference>
<organism evidence="3 4">
    <name type="scientific">Canariomyces notabilis</name>
    <dbReference type="NCBI Taxonomy" id="2074819"/>
    <lineage>
        <taxon>Eukaryota</taxon>
        <taxon>Fungi</taxon>
        <taxon>Dikarya</taxon>
        <taxon>Ascomycota</taxon>
        <taxon>Pezizomycotina</taxon>
        <taxon>Sordariomycetes</taxon>
        <taxon>Sordariomycetidae</taxon>
        <taxon>Sordariales</taxon>
        <taxon>Chaetomiaceae</taxon>
        <taxon>Canariomyces</taxon>
    </lineage>
</organism>
<protein>
    <recommendedName>
        <fullName evidence="2">F-box domain-containing protein</fullName>
    </recommendedName>
</protein>
<dbReference type="Gene3D" id="1.20.1280.50">
    <property type="match status" value="1"/>
</dbReference>
<dbReference type="RefSeq" id="XP_064673749.1">
    <property type="nucleotide sequence ID" value="XM_064813386.1"/>
</dbReference>
<dbReference type="Pfam" id="PF12937">
    <property type="entry name" value="F-box-like"/>
    <property type="match status" value="1"/>
</dbReference>
<gene>
    <name evidence="3" type="ORF">N656DRAFT_765189</name>
</gene>